<dbReference type="Pfam" id="PF17784">
    <property type="entry name" value="Sulfotransfer_4"/>
    <property type="match status" value="1"/>
</dbReference>
<reference evidence="2" key="1">
    <citation type="submission" date="2024-06" db="EMBL/GenBank/DDBJ databases">
        <authorList>
            <person name="Liu X."/>
            <person name="Lenzi L."/>
            <person name="Haldenby T S."/>
            <person name="Uol C."/>
        </authorList>
    </citation>
    <scope>NUCLEOTIDE SEQUENCE</scope>
</reference>
<organism evidence="2 3">
    <name type="scientific">Calicophoron daubneyi</name>
    <name type="common">Rumen fluke</name>
    <name type="synonym">Paramphistomum daubneyi</name>
    <dbReference type="NCBI Taxonomy" id="300641"/>
    <lineage>
        <taxon>Eukaryota</taxon>
        <taxon>Metazoa</taxon>
        <taxon>Spiralia</taxon>
        <taxon>Lophotrochozoa</taxon>
        <taxon>Platyhelminthes</taxon>
        <taxon>Trematoda</taxon>
        <taxon>Digenea</taxon>
        <taxon>Plagiorchiida</taxon>
        <taxon>Pronocephalata</taxon>
        <taxon>Paramphistomoidea</taxon>
        <taxon>Paramphistomidae</taxon>
        <taxon>Calicophoron</taxon>
    </lineage>
</organism>
<name>A0AAV2TZF0_CALDB</name>
<keyword evidence="1" id="KW-0812">Transmembrane</keyword>
<evidence type="ECO:0000313" key="3">
    <source>
        <dbReference type="Proteomes" id="UP001497525"/>
    </source>
</evidence>
<gene>
    <name evidence="2" type="ORF">CDAUBV1_LOCUS16092</name>
</gene>
<comment type="caution">
    <text evidence="2">The sequence shown here is derived from an EMBL/GenBank/DDBJ whole genome shotgun (WGS) entry which is preliminary data.</text>
</comment>
<dbReference type="InterPro" id="IPR027417">
    <property type="entry name" value="P-loop_NTPase"/>
</dbReference>
<protein>
    <recommendedName>
        <fullName evidence="4">Sulfotransferase</fullName>
    </recommendedName>
</protein>
<evidence type="ECO:0008006" key="4">
    <source>
        <dbReference type="Google" id="ProtNLM"/>
    </source>
</evidence>
<dbReference type="EMBL" id="CAXLJL010000789">
    <property type="protein sequence ID" value="CAL5140799.1"/>
    <property type="molecule type" value="Genomic_DNA"/>
</dbReference>
<keyword evidence="1" id="KW-1133">Transmembrane helix</keyword>
<proteinExistence type="predicted"/>
<dbReference type="PANTHER" id="PTHR36978:SF4">
    <property type="entry name" value="P-LOOP CONTAINING NUCLEOSIDE TRIPHOSPHATE HYDROLASE PROTEIN"/>
    <property type="match status" value="1"/>
</dbReference>
<keyword evidence="1" id="KW-0472">Membrane</keyword>
<evidence type="ECO:0000256" key="1">
    <source>
        <dbReference type="SAM" id="Phobius"/>
    </source>
</evidence>
<sequence>MEEDSQSLVAMSVDLAKSGTKSLEDAFEILYGQPSYYMLSLVGDHPEHIQKWISIYEKIRADPDAEIPDADVKSFLKGYRTAAGHPLCTLYKRVLKLYPDIKIILVVRNPRLWLGSIRATVLPRNGTREPETFFDCLAERISLGRDFFKMSTLAVRCALGFDCFVNDDERLMKAYQNWIEDVKRTVPKEQLLVLNMAEGWAPLCKFLEVPVPKRPFPHSFEKDVFIERYKSVLQLSRTLRLFAYGVVGLLMGLFGYFALKGCFSYSR</sequence>
<dbReference type="Proteomes" id="UP001497525">
    <property type="component" value="Unassembled WGS sequence"/>
</dbReference>
<dbReference type="Gene3D" id="3.40.50.300">
    <property type="entry name" value="P-loop containing nucleotide triphosphate hydrolases"/>
    <property type="match status" value="1"/>
</dbReference>
<dbReference type="InterPro" id="IPR040632">
    <property type="entry name" value="Sulfotransfer_4"/>
</dbReference>
<dbReference type="PANTHER" id="PTHR36978">
    <property type="entry name" value="P-LOOP CONTAINING NUCLEOTIDE TRIPHOSPHATE HYDROLASE"/>
    <property type="match status" value="1"/>
</dbReference>
<accession>A0AAV2TZF0</accession>
<evidence type="ECO:0000313" key="2">
    <source>
        <dbReference type="EMBL" id="CAL5140799.1"/>
    </source>
</evidence>
<dbReference type="AlphaFoldDB" id="A0AAV2TZF0"/>
<dbReference type="SUPFAM" id="SSF52540">
    <property type="entry name" value="P-loop containing nucleoside triphosphate hydrolases"/>
    <property type="match status" value="1"/>
</dbReference>
<feature type="transmembrane region" description="Helical" evidence="1">
    <location>
        <begin position="241"/>
        <end position="259"/>
    </location>
</feature>